<dbReference type="EMBL" id="JAUSQZ010000001">
    <property type="protein sequence ID" value="MDP9830951.1"/>
    <property type="molecule type" value="Genomic_DNA"/>
</dbReference>
<sequence>MNRPAPVPAEAEGIEAEALYQLASAVPELVSDLLGLSVTRFAGGVVLSMREDASDRWSRAVGLGFAEPITFDLIGDVIDIWEANRGTSGTLGLAPSVLPGNWDLIASAHGLRPRDVRVRHVGRIDDLDLGTSGVRAGAIEPGEVEEWSRIMAAGQPPAMRDLYTAAVFNPAFLSFAAWDGQEMVAAAGLVVRDRQALLNCGPSAPGHEGAAVREALTRVQVEAAAMAGCDWVSAGTGPSGAAFEAMRRAGLRAAYRRSDWAWVG</sequence>
<gene>
    <name evidence="1" type="ORF">J2S57_006700</name>
</gene>
<accession>A0ABT9PE14</accession>
<name>A0ABT9PE14_9ACTN</name>
<evidence type="ECO:0008006" key="3">
    <source>
        <dbReference type="Google" id="ProtNLM"/>
    </source>
</evidence>
<dbReference type="Proteomes" id="UP001235712">
    <property type="component" value="Unassembled WGS sequence"/>
</dbReference>
<comment type="caution">
    <text evidence="1">The sequence shown here is derived from an EMBL/GenBank/DDBJ whole genome shotgun (WGS) entry which is preliminary data.</text>
</comment>
<dbReference type="RefSeq" id="WP_307250251.1">
    <property type="nucleotide sequence ID" value="NZ_JAUSQZ010000001.1"/>
</dbReference>
<reference evidence="1 2" key="1">
    <citation type="submission" date="2023-07" db="EMBL/GenBank/DDBJ databases">
        <title>Sequencing the genomes of 1000 actinobacteria strains.</title>
        <authorList>
            <person name="Klenk H.-P."/>
        </authorList>
    </citation>
    <scope>NUCLEOTIDE SEQUENCE [LARGE SCALE GENOMIC DNA]</scope>
    <source>
        <strain evidence="1 2">DSM 44388</strain>
    </source>
</reference>
<organism evidence="1 2">
    <name type="scientific">Kineosporia succinea</name>
    <dbReference type="NCBI Taxonomy" id="84632"/>
    <lineage>
        <taxon>Bacteria</taxon>
        <taxon>Bacillati</taxon>
        <taxon>Actinomycetota</taxon>
        <taxon>Actinomycetes</taxon>
        <taxon>Kineosporiales</taxon>
        <taxon>Kineosporiaceae</taxon>
        <taxon>Kineosporia</taxon>
    </lineage>
</organism>
<evidence type="ECO:0000313" key="2">
    <source>
        <dbReference type="Proteomes" id="UP001235712"/>
    </source>
</evidence>
<keyword evidence="2" id="KW-1185">Reference proteome</keyword>
<proteinExistence type="predicted"/>
<protein>
    <recommendedName>
        <fullName evidence="3">N-acetyltransferase domain-containing protein</fullName>
    </recommendedName>
</protein>
<evidence type="ECO:0000313" key="1">
    <source>
        <dbReference type="EMBL" id="MDP9830951.1"/>
    </source>
</evidence>